<dbReference type="Gene3D" id="1.20.900.10">
    <property type="entry name" value="Dbl homology (DH) domain"/>
    <property type="match status" value="1"/>
</dbReference>
<dbReference type="GO" id="GO:0001664">
    <property type="term" value="F:G protein-coupled receptor binding"/>
    <property type="evidence" value="ECO:0007669"/>
    <property type="project" value="TreeGrafter"/>
</dbReference>
<dbReference type="PANTHER" id="PTHR45872:SF2">
    <property type="entry name" value="RHO GUANINE NUCLEOTIDE EXCHANGE FACTOR 2, ISOFORM D"/>
    <property type="match status" value="1"/>
</dbReference>
<feature type="compositionally biased region" description="Basic and acidic residues" evidence="4">
    <location>
        <begin position="236"/>
        <end position="248"/>
    </location>
</feature>
<protein>
    <recommendedName>
        <fullName evidence="5">DH domain-containing protein</fullName>
    </recommendedName>
</protein>
<dbReference type="SUPFAM" id="SSF48065">
    <property type="entry name" value="DBL homology domain (DH-domain)"/>
    <property type="match status" value="1"/>
</dbReference>
<accession>A0A6H5H621</accession>
<reference evidence="6 7" key="1">
    <citation type="submission" date="2020-02" db="EMBL/GenBank/DDBJ databases">
        <authorList>
            <person name="Ferguson B K."/>
        </authorList>
    </citation>
    <scope>NUCLEOTIDE SEQUENCE [LARGE SCALE GENOMIC DNA]</scope>
</reference>
<dbReference type="InterPro" id="IPR041020">
    <property type="entry name" value="PH_16"/>
</dbReference>
<dbReference type="GO" id="GO:0005085">
    <property type="term" value="F:guanyl-nucleotide exchange factor activity"/>
    <property type="evidence" value="ECO:0007669"/>
    <property type="project" value="InterPro"/>
</dbReference>
<proteinExistence type="predicted"/>
<evidence type="ECO:0000313" key="6">
    <source>
        <dbReference type="EMBL" id="CAB0011539.1"/>
    </source>
</evidence>
<dbReference type="PANTHER" id="PTHR45872">
    <property type="entry name" value="RHO GUANINE NUCLEOTIDE EXCHANGE FACTOR 2, ISOFORM D"/>
    <property type="match status" value="1"/>
</dbReference>
<feature type="compositionally biased region" description="Basic and acidic residues" evidence="4">
    <location>
        <begin position="380"/>
        <end position="389"/>
    </location>
</feature>
<dbReference type="EMBL" id="CADCXU010024219">
    <property type="protein sequence ID" value="CAB0011539.1"/>
    <property type="molecule type" value="Genomic_DNA"/>
</dbReference>
<evidence type="ECO:0000256" key="3">
    <source>
        <dbReference type="ARBA" id="ARBA00022553"/>
    </source>
</evidence>
<feature type="compositionally biased region" description="Polar residues" evidence="4">
    <location>
        <begin position="249"/>
        <end position="258"/>
    </location>
</feature>
<keyword evidence="7" id="KW-1185">Reference proteome</keyword>
<feature type="compositionally biased region" description="Basic and acidic residues" evidence="4">
    <location>
        <begin position="23"/>
        <end position="35"/>
    </location>
</feature>
<dbReference type="GO" id="GO:0007186">
    <property type="term" value="P:G protein-coupled receptor signaling pathway"/>
    <property type="evidence" value="ECO:0007669"/>
    <property type="project" value="TreeGrafter"/>
</dbReference>
<dbReference type="InterPro" id="IPR011993">
    <property type="entry name" value="PH-like_dom_sf"/>
</dbReference>
<sequence length="525" mass="60025">MGFGHGGRAGPARLDDTPTGGRLRSDGTKRAETTRSHQWLTKYPLLFENLAKYTPKEEEEEISRLKIAIERSKELLNHVDMAVKEAEDGHRLAEIQRRLDKSLFEKTDHPIAQEFKNLDLTKHKLIHEGSLCWRMTNRQKTTELHVLLLDDAIILLQKQDEKFLLKFNSLALSPIIKVSTVLVRHNAVDKKALFLVNTSHNGAQIYDLVANSIPEKRKRCARSCFTNPGTVKGLSKRAEVEFRRDKRTSSSQPPSVDNTTRRGPPLSFRLPVLESDVPDFSIFPNFPITRPIYAIDRKSLCIRSYASPSLRGCQSLKRNQILPWRARRRPAVGEAPPKAAHVDEWELLKERRKSNSWSPQLGAIQQRERRCSYAAPSTSSEHRPKERRSSLVHRVNGSIVIVLKSRIGTEHQKKRFLKLIYSESLPEQVSKMEVFEAKQGFPGTKLVHQIILHQVHDLLQFFFLKFDSQIRRKPVVLEIHNGLDSHGLQPETVICLLCLPRGLTSGRCTVRYPRTTGLPREGKTM</sequence>
<dbReference type="GO" id="GO:0005737">
    <property type="term" value="C:cytoplasm"/>
    <property type="evidence" value="ECO:0007669"/>
    <property type="project" value="UniProtKB-SubCell"/>
</dbReference>
<dbReference type="InterPro" id="IPR000219">
    <property type="entry name" value="DH_dom"/>
</dbReference>
<name>A0A6H5H621_9HEMI</name>
<dbReference type="InterPro" id="IPR035899">
    <property type="entry name" value="DBL_dom_sf"/>
</dbReference>
<evidence type="ECO:0000256" key="2">
    <source>
        <dbReference type="ARBA" id="ARBA00022490"/>
    </source>
</evidence>
<comment type="subcellular location">
    <subcellularLocation>
        <location evidence="1">Cytoplasm</location>
    </subcellularLocation>
</comment>
<evidence type="ECO:0000313" key="7">
    <source>
        <dbReference type="Proteomes" id="UP000479000"/>
    </source>
</evidence>
<feature type="region of interest" description="Disordered" evidence="4">
    <location>
        <begin position="367"/>
        <end position="389"/>
    </location>
</feature>
<feature type="region of interest" description="Disordered" evidence="4">
    <location>
        <begin position="1"/>
        <end position="35"/>
    </location>
</feature>
<evidence type="ECO:0000256" key="1">
    <source>
        <dbReference type="ARBA" id="ARBA00004496"/>
    </source>
</evidence>
<dbReference type="Proteomes" id="UP000479000">
    <property type="component" value="Unassembled WGS sequence"/>
</dbReference>
<keyword evidence="2" id="KW-0963">Cytoplasm</keyword>
<feature type="region of interest" description="Disordered" evidence="4">
    <location>
        <begin position="236"/>
        <end position="263"/>
    </location>
</feature>
<dbReference type="PROSITE" id="PS50010">
    <property type="entry name" value="DH_2"/>
    <property type="match status" value="1"/>
</dbReference>
<feature type="domain" description="DH" evidence="5">
    <location>
        <begin position="38"/>
        <end position="82"/>
    </location>
</feature>
<keyword evidence="3" id="KW-0597">Phosphoprotein</keyword>
<dbReference type="Pfam" id="PF17838">
    <property type="entry name" value="PH_16"/>
    <property type="match status" value="1"/>
</dbReference>
<dbReference type="AlphaFoldDB" id="A0A6H5H621"/>
<evidence type="ECO:0000259" key="5">
    <source>
        <dbReference type="PROSITE" id="PS50010"/>
    </source>
</evidence>
<evidence type="ECO:0000256" key="4">
    <source>
        <dbReference type="SAM" id="MobiDB-lite"/>
    </source>
</evidence>
<dbReference type="SUPFAM" id="SSF50729">
    <property type="entry name" value="PH domain-like"/>
    <property type="match status" value="1"/>
</dbReference>
<dbReference type="Gene3D" id="2.30.29.30">
    <property type="entry name" value="Pleckstrin-homology domain (PH domain)/Phosphotyrosine-binding domain (PTB)"/>
    <property type="match status" value="1"/>
</dbReference>
<organism evidence="6 7">
    <name type="scientific">Nesidiocoris tenuis</name>
    <dbReference type="NCBI Taxonomy" id="355587"/>
    <lineage>
        <taxon>Eukaryota</taxon>
        <taxon>Metazoa</taxon>
        <taxon>Ecdysozoa</taxon>
        <taxon>Arthropoda</taxon>
        <taxon>Hexapoda</taxon>
        <taxon>Insecta</taxon>
        <taxon>Pterygota</taxon>
        <taxon>Neoptera</taxon>
        <taxon>Paraneoptera</taxon>
        <taxon>Hemiptera</taxon>
        <taxon>Heteroptera</taxon>
        <taxon>Panheteroptera</taxon>
        <taxon>Cimicomorpha</taxon>
        <taxon>Miridae</taxon>
        <taxon>Dicyphina</taxon>
        <taxon>Nesidiocoris</taxon>
    </lineage>
</organism>
<gene>
    <name evidence="6" type="ORF">NTEN_LOCUS16469</name>
</gene>
<dbReference type="OrthoDB" id="2272012at2759"/>